<comment type="caution">
    <text evidence="9">The sequence shown here is derived from an EMBL/GenBank/DDBJ whole genome shotgun (WGS) entry which is preliminary data.</text>
</comment>
<dbReference type="AlphaFoldDB" id="A0A139XRW8"/>
<evidence type="ECO:0000313" key="9">
    <source>
        <dbReference type="EMBL" id="KYF41522.1"/>
    </source>
</evidence>
<feature type="region of interest" description="Disordered" evidence="7">
    <location>
        <begin position="250"/>
        <end position="281"/>
    </location>
</feature>
<dbReference type="InterPro" id="IPR038765">
    <property type="entry name" value="Papain-like_cys_pep_sf"/>
</dbReference>
<dbReference type="PANTHER" id="PTHR12931:SF15">
    <property type="entry name" value="UBIQUITIN THIOESTERASE OTUBAIN-LIKE"/>
    <property type="match status" value="1"/>
</dbReference>
<sequence>MTAHISAVSFTFFWSLKDERPAKKPGRKPGGSSGKLTLIHTKTVSSDFVAHQKNLQHKRGQQRPYSLRVRPVGFSVWNIFGRGSPELRCVLASSYGHELYAAKYLEISRGGLLLRHWRPSAVHFPFSSRGALPCHLPSLLLLAEIVSNGGKSVFIEQFTLAFLVNKLNMADSNGGVEPVADPNTSAGPMAEAPRTPQENEGNSLPEWQQEIESQPLVGKVESLDCLCRDFEGNPALCAKARTFVKEQQQRRDACCSPSPTEDRAQGAEENEREAGHSHEDALHGAEGTWTMRRVRKDGCCFYRAYMYGVFLCFLRQREKIKSFIKRINDELLPKVQEVNAGAETVADFAEETVENLEKLESPEANTQTLDDIFNDTCSSNYIVVFARLLASTHIKLNSELYLPFLTAYATVEDYCSHEVDPMWVEAEQPQIMALTAMTQMPVEIVYFDQSPGEVPVRHIFPHSDDAQIHLIYRPGHYDFFFYSPRQAGAHQST</sequence>
<dbReference type="OrthoDB" id="18915at2759"/>
<dbReference type="GO" id="GO:0005634">
    <property type="term" value="C:nucleus"/>
    <property type="evidence" value="ECO:0007669"/>
    <property type="project" value="TreeGrafter"/>
</dbReference>
<dbReference type="Pfam" id="PF10275">
    <property type="entry name" value="Peptidase_C65"/>
    <property type="match status" value="1"/>
</dbReference>
<dbReference type="InterPro" id="IPR042467">
    <property type="entry name" value="Peptidase_C65_otubain_sub2"/>
</dbReference>
<evidence type="ECO:0000256" key="7">
    <source>
        <dbReference type="SAM" id="MobiDB-lite"/>
    </source>
</evidence>
<evidence type="ECO:0000259" key="8">
    <source>
        <dbReference type="PROSITE" id="PS50802"/>
    </source>
</evidence>
<dbReference type="GO" id="GO:0071108">
    <property type="term" value="P:protein K48-linked deubiquitination"/>
    <property type="evidence" value="ECO:0007669"/>
    <property type="project" value="TreeGrafter"/>
</dbReference>
<dbReference type="GO" id="GO:0004843">
    <property type="term" value="F:cysteine-type deubiquitinase activity"/>
    <property type="evidence" value="ECO:0007669"/>
    <property type="project" value="UniProtKB-EC"/>
</dbReference>
<comment type="catalytic activity">
    <reaction evidence="1">
        <text>Thiol-dependent hydrolysis of ester, thioester, amide, peptide and isopeptide bonds formed by the C-terminal Gly of ubiquitin (a 76-residue protein attached to proteins as an intracellular targeting signal).</text>
        <dbReference type="EC" id="3.4.19.12"/>
    </reaction>
</comment>
<protein>
    <recommendedName>
        <fullName evidence="2">ubiquitinyl hydrolase 1</fullName>
        <ecNumber evidence="2">3.4.19.12</ecNumber>
    </recommendedName>
</protein>
<evidence type="ECO:0000313" key="10">
    <source>
        <dbReference type="Proteomes" id="UP000074247"/>
    </source>
</evidence>
<reference evidence="9 10" key="1">
    <citation type="journal article" date="2016" name="Nat. Commun.">
        <title>Local admixture of amplified and diversified secreted pathogenesis determinants shapes mosaic Toxoplasma gondii genomes.</title>
        <authorList>
            <person name="Lorenzi H."/>
            <person name="Khan A."/>
            <person name="Behnke M.S."/>
            <person name="Namasivayam S."/>
            <person name="Swapna L.S."/>
            <person name="Hadjithomas M."/>
            <person name="Karamycheva S."/>
            <person name="Pinney D."/>
            <person name="Brunk B.P."/>
            <person name="Ajioka J.W."/>
            <person name="Ajzenberg D."/>
            <person name="Boothroyd J.C."/>
            <person name="Boyle J.P."/>
            <person name="Darde M.L."/>
            <person name="Diaz-Miranda M.A."/>
            <person name="Dubey J.P."/>
            <person name="Fritz H.M."/>
            <person name="Gennari S.M."/>
            <person name="Gregory B.D."/>
            <person name="Kim K."/>
            <person name="Saeij J.P."/>
            <person name="Su C."/>
            <person name="White M.W."/>
            <person name="Zhu X.Q."/>
            <person name="Howe D.K."/>
            <person name="Rosenthal B.M."/>
            <person name="Grigg M.E."/>
            <person name="Parkinson J."/>
            <person name="Liu L."/>
            <person name="Kissinger J.C."/>
            <person name="Roos D.S."/>
            <person name="Sibley L.D."/>
        </authorList>
    </citation>
    <scope>NUCLEOTIDE SEQUENCE [LARGE SCALE GENOMIC DNA]</scope>
    <source>
        <strain evidence="9 10">ARI</strain>
    </source>
</reference>
<feature type="domain" description="OTU" evidence="8">
    <location>
        <begin position="289"/>
        <end position="483"/>
    </location>
</feature>
<evidence type="ECO:0000256" key="4">
    <source>
        <dbReference type="ARBA" id="ARBA00022786"/>
    </source>
</evidence>
<feature type="compositionally biased region" description="Basic and acidic residues" evidence="7">
    <location>
        <begin position="272"/>
        <end position="281"/>
    </location>
</feature>
<dbReference type="Gene3D" id="1.20.1300.20">
    <property type="entry name" value="Peptidase C65 Otubain, subdomain 2"/>
    <property type="match status" value="1"/>
</dbReference>
<evidence type="ECO:0000256" key="1">
    <source>
        <dbReference type="ARBA" id="ARBA00000707"/>
    </source>
</evidence>
<dbReference type="Proteomes" id="UP000074247">
    <property type="component" value="Unassembled WGS sequence"/>
</dbReference>
<gene>
    <name evidence="9" type="ORF">TGARI_260510</name>
</gene>
<dbReference type="PANTHER" id="PTHR12931">
    <property type="entry name" value="UBIQUITIN THIOLESTERASE PROTEIN OTUB"/>
    <property type="match status" value="1"/>
</dbReference>
<evidence type="ECO:0000256" key="3">
    <source>
        <dbReference type="ARBA" id="ARBA00022670"/>
    </source>
</evidence>
<accession>A0A139XRW8</accession>
<dbReference type="EC" id="3.4.19.12" evidence="2"/>
<keyword evidence="6" id="KW-0788">Thiol protease</keyword>
<feature type="region of interest" description="Disordered" evidence="7">
    <location>
        <begin position="175"/>
        <end position="204"/>
    </location>
</feature>
<dbReference type="PROSITE" id="PS50802">
    <property type="entry name" value="OTU"/>
    <property type="match status" value="1"/>
</dbReference>
<dbReference type="InterPro" id="IPR019400">
    <property type="entry name" value="Peptidase_C65_otubain"/>
</dbReference>
<dbReference type="InterPro" id="IPR042468">
    <property type="entry name" value="Peptidase_C65_otubain_sub1"/>
</dbReference>
<dbReference type="CDD" id="cd22749">
    <property type="entry name" value="Otubain_C65"/>
    <property type="match status" value="1"/>
</dbReference>
<dbReference type="GO" id="GO:0043130">
    <property type="term" value="F:ubiquitin binding"/>
    <property type="evidence" value="ECO:0007669"/>
    <property type="project" value="TreeGrafter"/>
</dbReference>
<name>A0A139XRW8_TOXGO</name>
<proteinExistence type="predicted"/>
<dbReference type="GO" id="GO:0006508">
    <property type="term" value="P:proteolysis"/>
    <property type="evidence" value="ECO:0007669"/>
    <property type="project" value="UniProtKB-KW"/>
</dbReference>
<dbReference type="InterPro" id="IPR003323">
    <property type="entry name" value="OTU_dom"/>
</dbReference>
<dbReference type="SUPFAM" id="SSF54001">
    <property type="entry name" value="Cysteine proteinases"/>
    <property type="match status" value="1"/>
</dbReference>
<organism evidence="9 10">
    <name type="scientific">Toxoplasma gondii ARI</name>
    <dbReference type="NCBI Taxonomy" id="1074872"/>
    <lineage>
        <taxon>Eukaryota</taxon>
        <taxon>Sar</taxon>
        <taxon>Alveolata</taxon>
        <taxon>Apicomplexa</taxon>
        <taxon>Conoidasida</taxon>
        <taxon>Coccidia</taxon>
        <taxon>Eucoccidiorida</taxon>
        <taxon>Eimeriorina</taxon>
        <taxon>Sarcocystidae</taxon>
        <taxon>Toxoplasma</taxon>
    </lineage>
</organism>
<evidence type="ECO:0000256" key="2">
    <source>
        <dbReference type="ARBA" id="ARBA00012759"/>
    </source>
</evidence>
<dbReference type="VEuPathDB" id="ToxoDB:TGARI_260510"/>
<dbReference type="EMBL" id="AGQS02005186">
    <property type="protein sequence ID" value="KYF41522.1"/>
    <property type="molecule type" value="Genomic_DNA"/>
</dbReference>
<dbReference type="Gene3D" id="3.30.200.60">
    <property type="entry name" value="Peptidase C65 Otubain, subdomain 1"/>
    <property type="match status" value="1"/>
</dbReference>
<keyword evidence="4" id="KW-0833">Ubl conjugation pathway</keyword>
<keyword evidence="3" id="KW-0645">Protease</keyword>
<evidence type="ECO:0000256" key="5">
    <source>
        <dbReference type="ARBA" id="ARBA00022801"/>
    </source>
</evidence>
<keyword evidence="5" id="KW-0378">Hydrolase</keyword>
<evidence type="ECO:0000256" key="6">
    <source>
        <dbReference type="ARBA" id="ARBA00022807"/>
    </source>
</evidence>